<reference evidence="2" key="1">
    <citation type="submission" date="2021-02" db="EMBL/GenBank/DDBJ databases">
        <authorList>
            <person name="Nowell W R."/>
        </authorList>
    </citation>
    <scope>NUCLEOTIDE SEQUENCE</scope>
</reference>
<dbReference type="EMBL" id="CAJNOH010000004">
    <property type="protein sequence ID" value="CAF0731011.1"/>
    <property type="molecule type" value="Genomic_DNA"/>
</dbReference>
<gene>
    <name evidence="2" type="ORF">PYM288_LOCUS959</name>
</gene>
<evidence type="ECO:0000313" key="3">
    <source>
        <dbReference type="Proteomes" id="UP000663854"/>
    </source>
</evidence>
<feature type="signal peptide" evidence="1">
    <location>
        <begin position="1"/>
        <end position="19"/>
    </location>
</feature>
<dbReference type="Proteomes" id="UP000663854">
    <property type="component" value="Unassembled WGS sequence"/>
</dbReference>
<sequence length="115" mass="11866">MKNKALALIAAGAISLGVAMPSMAGDGPLHSMASMAGATTAVIVDTPEGIIVSSLWRTPHTLQRQLAKHFGDEKGLGQNLAAFALGWPVGMVWGVPYGAIIGAKHGMTSGWEKTI</sequence>
<evidence type="ECO:0000313" key="2">
    <source>
        <dbReference type="EMBL" id="CAF0731011.1"/>
    </source>
</evidence>
<dbReference type="AlphaFoldDB" id="A0A813MZH0"/>
<comment type="caution">
    <text evidence="2">The sequence shown here is derived from an EMBL/GenBank/DDBJ whole genome shotgun (WGS) entry which is preliminary data.</text>
</comment>
<evidence type="ECO:0000256" key="1">
    <source>
        <dbReference type="SAM" id="SignalP"/>
    </source>
</evidence>
<proteinExistence type="predicted"/>
<organism evidence="2 3">
    <name type="scientific">Rotaria sordida</name>
    <dbReference type="NCBI Taxonomy" id="392033"/>
    <lineage>
        <taxon>Eukaryota</taxon>
        <taxon>Metazoa</taxon>
        <taxon>Spiralia</taxon>
        <taxon>Gnathifera</taxon>
        <taxon>Rotifera</taxon>
        <taxon>Eurotatoria</taxon>
        <taxon>Bdelloidea</taxon>
        <taxon>Philodinida</taxon>
        <taxon>Philodinidae</taxon>
        <taxon>Rotaria</taxon>
    </lineage>
</organism>
<name>A0A813MZH0_9BILA</name>
<feature type="chain" id="PRO_5032878385" evidence="1">
    <location>
        <begin position="20"/>
        <end position="115"/>
    </location>
</feature>
<protein>
    <submittedName>
        <fullName evidence="2">Uncharacterized protein</fullName>
    </submittedName>
</protein>
<keyword evidence="1" id="KW-0732">Signal</keyword>
<accession>A0A813MZH0</accession>